<sequence length="118" mass="13695">MEEIADITFSTTKGAIGTIHLNFIQKRAQRFCKILGEKGHLIWDLVENKVSLFTGEEEEIIYNQPQWDKNEMYTFMLNDFASRIKSPVKKDLSSVESALRTVKTIEEIKRKALWGTKQ</sequence>
<evidence type="ECO:0008006" key="3">
    <source>
        <dbReference type="Google" id="ProtNLM"/>
    </source>
</evidence>
<dbReference type="RefSeq" id="WP_141117170.1">
    <property type="nucleotide sequence ID" value="NZ_LR134429.1"/>
</dbReference>
<dbReference type="SUPFAM" id="SSF55347">
    <property type="entry name" value="Glyceraldehyde-3-phosphate dehydrogenase-like, C-terminal domain"/>
    <property type="match status" value="1"/>
</dbReference>
<accession>A0A3S4WHY3</accession>
<name>A0A3S4WHY3_9GAMM</name>
<dbReference type="EMBL" id="LR134429">
    <property type="protein sequence ID" value="VEH85698.1"/>
    <property type="molecule type" value="Genomic_DNA"/>
</dbReference>
<keyword evidence="1" id="KW-0614">Plasmid</keyword>
<evidence type="ECO:0000313" key="1">
    <source>
        <dbReference type="EMBL" id="VEH85698.1"/>
    </source>
</evidence>
<geneLocation type="plasmid" evidence="1 2">
    <name>20</name>
</geneLocation>
<evidence type="ECO:0000313" key="2">
    <source>
        <dbReference type="Proteomes" id="UP000281170"/>
    </source>
</evidence>
<proteinExistence type="predicted"/>
<dbReference type="Proteomes" id="UP000281170">
    <property type="component" value="Plasmid 20"/>
</dbReference>
<dbReference type="KEGG" id="ladl:NCTC12735_01333"/>
<dbReference type="Gene3D" id="3.30.360.10">
    <property type="entry name" value="Dihydrodipicolinate Reductase, domain 2"/>
    <property type="match status" value="1"/>
</dbReference>
<dbReference type="AlphaFoldDB" id="A0A3S4WHY3"/>
<reference evidence="1 2" key="1">
    <citation type="submission" date="2018-12" db="EMBL/GenBank/DDBJ databases">
        <authorList>
            <consortium name="Pathogen Informatics"/>
        </authorList>
    </citation>
    <scope>NUCLEOTIDE SEQUENCE [LARGE SCALE GENOMIC DNA]</scope>
    <source>
        <strain evidence="1 2">NCTC12735</strain>
        <plasmid evidence="2">20</plasmid>
    </source>
</reference>
<protein>
    <recommendedName>
        <fullName evidence="3">Gfo/Idh/MocA-like oxidoreductase C-terminal domain-containing protein</fullName>
    </recommendedName>
</protein>
<gene>
    <name evidence="1" type="ORF">NCTC12735_01333</name>
</gene>
<organism evidence="1 2">
    <name type="scientific">Legionella adelaidensis</name>
    <dbReference type="NCBI Taxonomy" id="45056"/>
    <lineage>
        <taxon>Bacteria</taxon>
        <taxon>Pseudomonadati</taxon>
        <taxon>Pseudomonadota</taxon>
        <taxon>Gammaproteobacteria</taxon>
        <taxon>Legionellales</taxon>
        <taxon>Legionellaceae</taxon>
        <taxon>Legionella</taxon>
    </lineage>
</organism>